<protein>
    <submittedName>
        <fullName evidence="2">Uncharacterized protein</fullName>
    </submittedName>
</protein>
<feature type="non-terminal residue" evidence="2">
    <location>
        <position position="1"/>
    </location>
</feature>
<dbReference type="InterPro" id="IPR036305">
    <property type="entry name" value="RGS_sf"/>
</dbReference>
<dbReference type="AlphaFoldDB" id="A0A183L8C0"/>
<evidence type="ECO:0000313" key="3">
    <source>
        <dbReference type="Proteomes" id="UP000277204"/>
    </source>
</evidence>
<accession>A0A183L8C0</accession>
<proteinExistence type="predicted"/>
<evidence type="ECO:0000256" key="1">
    <source>
        <dbReference type="SAM" id="MobiDB-lite"/>
    </source>
</evidence>
<keyword evidence="3" id="KW-1185">Reference proteome</keyword>
<dbReference type="EMBL" id="UZAI01000007">
    <property type="protein sequence ID" value="VDO24743.1"/>
    <property type="molecule type" value="Genomic_DNA"/>
</dbReference>
<gene>
    <name evidence="2" type="ORF">SMRZ_LOCUS45</name>
</gene>
<dbReference type="SUPFAM" id="SSF48097">
    <property type="entry name" value="Regulator of G-protein signaling, RGS"/>
    <property type="match status" value="1"/>
</dbReference>
<organism evidence="2 3">
    <name type="scientific">Schistosoma margrebowiei</name>
    <dbReference type="NCBI Taxonomy" id="48269"/>
    <lineage>
        <taxon>Eukaryota</taxon>
        <taxon>Metazoa</taxon>
        <taxon>Spiralia</taxon>
        <taxon>Lophotrochozoa</taxon>
        <taxon>Platyhelminthes</taxon>
        <taxon>Trematoda</taxon>
        <taxon>Digenea</taxon>
        <taxon>Strigeidida</taxon>
        <taxon>Schistosomatoidea</taxon>
        <taxon>Schistosomatidae</taxon>
        <taxon>Schistosoma</taxon>
    </lineage>
</organism>
<name>A0A183L8C0_9TREM</name>
<feature type="region of interest" description="Disordered" evidence="1">
    <location>
        <begin position="227"/>
        <end position="254"/>
    </location>
</feature>
<feature type="region of interest" description="Disordered" evidence="1">
    <location>
        <begin position="530"/>
        <end position="553"/>
    </location>
</feature>
<reference evidence="2 3" key="1">
    <citation type="submission" date="2018-11" db="EMBL/GenBank/DDBJ databases">
        <authorList>
            <consortium name="Pathogen Informatics"/>
        </authorList>
    </citation>
    <scope>NUCLEOTIDE SEQUENCE [LARGE SCALE GENOMIC DNA]</scope>
    <source>
        <strain evidence="2 3">Zambia</strain>
    </source>
</reference>
<dbReference type="Proteomes" id="UP000277204">
    <property type="component" value="Unassembled WGS sequence"/>
</dbReference>
<feature type="compositionally biased region" description="Low complexity" evidence="1">
    <location>
        <begin position="242"/>
        <end position="254"/>
    </location>
</feature>
<sequence>DLEDRYLLQLTSKAREKLFTSINTISDYFLTNYHHKNNNPNESYLYQLGNIMFNCVQYDCLRRLRSYWLPRWLLHWERIINHCQFLPNQYGGSNLFYIPSYCSLMKSNYTLSSNALTENVSINSSDNEQDNDLDLIDHYNYHNDYDPNGYYDEYQSNEVFKDNDHSSLQTTEKSTKLTNDEKLWNKEIYDIVIKNALTKNGLIQSDYNRDILRNMSKQRLLSYAPSSTLNSSHRNIKLSRMSSTTTTTTPTPTPTKYTSTIPFFKRLNISWTIPYDPNDVIGLKLYPSLKWEHLKQINNYQLLSSSIQMNIINNSINHNHSILIDSLISTLGINNNDYLNENHQIKSSFKQDLINKKKMESFLNKEKLTSFIHLKEKKNSMEEINGLERQNRILGFLQAIYDYSRQNLSLMANRFTKLTKIWYIVNNFLKSNSRWSIDIDSSLVKSIIEIIQVKKDTTPIQIFDTIKYICLNEIYPFWIEYMKFDAFQFVHASHKSKNEDYMMPKSSNDFDVLLDENSNLIVQRKPIEIPPTNTSSDQLKRSHSWDQLTPSEKEERIRMKLEQVRITEKERRKAVLAARKRQREALKPKV</sequence>
<dbReference type="STRING" id="48269.A0A183L8C0"/>
<evidence type="ECO:0000313" key="2">
    <source>
        <dbReference type="EMBL" id="VDO24743.1"/>
    </source>
</evidence>